<dbReference type="SUPFAM" id="SSF142921">
    <property type="entry name" value="WGR domain-like"/>
    <property type="match status" value="1"/>
</dbReference>
<dbReference type="InterPro" id="IPR036930">
    <property type="entry name" value="WGR_dom_sf"/>
</dbReference>
<evidence type="ECO:0000313" key="3">
    <source>
        <dbReference type="Proteomes" id="UP000248614"/>
    </source>
</evidence>
<reference evidence="2 3" key="1">
    <citation type="submission" date="2017-08" db="EMBL/GenBank/DDBJ databases">
        <title>Infants hospitalized years apart are colonized by the same room-sourced microbial strains.</title>
        <authorList>
            <person name="Brooks B."/>
            <person name="Olm M.R."/>
            <person name="Firek B.A."/>
            <person name="Baker R."/>
            <person name="Thomas B.C."/>
            <person name="Morowitz M.J."/>
            <person name="Banfield J.F."/>
        </authorList>
    </citation>
    <scope>NUCLEOTIDE SEQUENCE [LARGE SCALE GENOMIC DNA]</scope>
    <source>
        <strain evidence="2">S2_018_000_R3_110</strain>
    </source>
</reference>
<dbReference type="Proteomes" id="UP000248614">
    <property type="component" value="Unassembled WGS sequence"/>
</dbReference>
<evidence type="ECO:0000259" key="1">
    <source>
        <dbReference type="Pfam" id="PF05406"/>
    </source>
</evidence>
<protein>
    <recommendedName>
        <fullName evidence="1">WGR domain-containing protein</fullName>
    </recommendedName>
</protein>
<sequence>MNLPFAPIELTARDSARGIARRWRVVACRDLFGMLLIETQWGRIGSGGQRRVRAFADEAAARAYVRALLRRRAGAVRRIGVAYALIPTASAAPKQNYPPPKSLRT</sequence>
<name>A0A2W5B7W7_9SPHN</name>
<comment type="caution">
    <text evidence="2">The sequence shown here is derived from an EMBL/GenBank/DDBJ whole genome shotgun (WGS) entry which is preliminary data.</text>
</comment>
<organism evidence="2 3">
    <name type="scientific">Sphingomonas hengshuiensis</name>
    <dbReference type="NCBI Taxonomy" id="1609977"/>
    <lineage>
        <taxon>Bacteria</taxon>
        <taxon>Pseudomonadati</taxon>
        <taxon>Pseudomonadota</taxon>
        <taxon>Alphaproteobacteria</taxon>
        <taxon>Sphingomonadales</taxon>
        <taxon>Sphingomonadaceae</taxon>
        <taxon>Sphingomonas</taxon>
    </lineage>
</organism>
<dbReference type="EMBL" id="QFNF01000009">
    <property type="protein sequence ID" value="PZO79031.1"/>
    <property type="molecule type" value="Genomic_DNA"/>
</dbReference>
<evidence type="ECO:0000313" key="2">
    <source>
        <dbReference type="EMBL" id="PZO79031.1"/>
    </source>
</evidence>
<proteinExistence type="predicted"/>
<feature type="domain" description="WGR" evidence="1">
    <location>
        <begin position="10"/>
        <end position="72"/>
    </location>
</feature>
<dbReference type="AlphaFoldDB" id="A0A2W5B7W7"/>
<dbReference type="Pfam" id="PF05406">
    <property type="entry name" value="WGR"/>
    <property type="match status" value="1"/>
</dbReference>
<dbReference type="InterPro" id="IPR008893">
    <property type="entry name" value="WGR_domain"/>
</dbReference>
<gene>
    <name evidence="2" type="ORF">DI632_05355</name>
</gene>
<accession>A0A2W5B7W7</accession>